<accession>A0A834IQV3</accession>
<keyword evidence="2" id="KW-1185">Reference proteome</keyword>
<sequence length="97" mass="10490">MAKLPSRRSNVGTEASRRLRLGTKKSEIVAVTDAMDSGVDGAAIRRPRSMRLRSGRGSVSLSRGFFVGLCRVFYISGVASGIHVSPKIINVCVFCDF</sequence>
<evidence type="ECO:0000313" key="1">
    <source>
        <dbReference type="EMBL" id="KAF7285654.1"/>
    </source>
</evidence>
<dbReference type="AlphaFoldDB" id="A0A834IQV3"/>
<comment type="caution">
    <text evidence="1">The sequence shown here is derived from an EMBL/GenBank/DDBJ whole genome shotgun (WGS) entry which is preliminary data.</text>
</comment>
<name>A0A834IQV3_RHYFE</name>
<reference evidence="1" key="1">
    <citation type="submission" date="2020-08" db="EMBL/GenBank/DDBJ databases">
        <title>Genome sequencing and assembly of the red palm weevil Rhynchophorus ferrugineus.</title>
        <authorList>
            <person name="Dias G.B."/>
            <person name="Bergman C.M."/>
            <person name="Manee M."/>
        </authorList>
    </citation>
    <scope>NUCLEOTIDE SEQUENCE</scope>
    <source>
        <strain evidence="1">AA-2017</strain>
        <tissue evidence="1">Whole larva</tissue>
    </source>
</reference>
<proteinExistence type="predicted"/>
<evidence type="ECO:0000313" key="2">
    <source>
        <dbReference type="Proteomes" id="UP000625711"/>
    </source>
</evidence>
<gene>
    <name evidence="1" type="ORF">GWI33_010306</name>
</gene>
<protein>
    <submittedName>
        <fullName evidence="1">Uncharacterized protein</fullName>
    </submittedName>
</protein>
<organism evidence="1 2">
    <name type="scientific">Rhynchophorus ferrugineus</name>
    <name type="common">Red palm weevil</name>
    <name type="synonym">Curculio ferrugineus</name>
    <dbReference type="NCBI Taxonomy" id="354439"/>
    <lineage>
        <taxon>Eukaryota</taxon>
        <taxon>Metazoa</taxon>
        <taxon>Ecdysozoa</taxon>
        <taxon>Arthropoda</taxon>
        <taxon>Hexapoda</taxon>
        <taxon>Insecta</taxon>
        <taxon>Pterygota</taxon>
        <taxon>Neoptera</taxon>
        <taxon>Endopterygota</taxon>
        <taxon>Coleoptera</taxon>
        <taxon>Polyphaga</taxon>
        <taxon>Cucujiformia</taxon>
        <taxon>Curculionidae</taxon>
        <taxon>Dryophthorinae</taxon>
        <taxon>Rhynchophorus</taxon>
    </lineage>
</organism>
<dbReference type="EMBL" id="JAACXV010000049">
    <property type="protein sequence ID" value="KAF7285654.1"/>
    <property type="molecule type" value="Genomic_DNA"/>
</dbReference>
<dbReference type="Proteomes" id="UP000625711">
    <property type="component" value="Unassembled WGS sequence"/>
</dbReference>